<dbReference type="OrthoDB" id="6105449at2"/>
<feature type="transmembrane region" description="Helical" evidence="6">
    <location>
        <begin position="190"/>
        <end position="213"/>
    </location>
</feature>
<dbReference type="Proteomes" id="UP001218364">
    <property type="component" value="Unassembled WGS sequence"/>
</dbReference>
<feature type="transmembrane region" description="Helical" evidence="6">
    <location>
        <begin position="101"/>
        <end position="123"/>
    </location>
</feature>
<evidence type="ECO:0000313" key="8">
    <source>
        <dbReference type="EMBL" id="ANP36280.1"/>
    </source>
</evidence>
<protein>
    <submittedName>
        <fullName evidence="9">DMT family transporter</fullName>
    </submittedName>
    <submittedName>
        <fullName evidence="8">Membrane protein</fullName>
    </submittedName>
</protein>
<feature type="transmembrane region" description="Helical" evidence="6">
    <location>
        <begin position="219"/>
        <end position="238"/>
    </location>
</feature>
<evidence type="ECO:0000256" key="2">
    <source>
        <dbReference type="ARBA" id="ARBA00007362"/>
    </source>
</evidence>
<feature type="transmembrane region" description="Helical" evidence="6">
    <location>
        <begin position="250"/>
        <end position="269"/>
    </location>
</feature>
<evidence type="ECO:0000313" key="11">
    <source>
        <dbReference type="Proteomes" id="UP001218364"/>
    </source>
</evidence>
<dbReference type="InterPro" id="IPR000620">
    <property type="entry name" value="EamA_dom"/>
</dbReference>
<feature type="transmembrane region" description="Helical" evidence="6">
    <location>
        <begin position="154"/>
        <end position="178"/>
    </location>
</feature>
<reference evidence="9 11" key="2">
    <citation type="submission" date="2023-02" db="EMBL/GenBank/DDBJ databases">
        <title>Population genomics of bacteria associated with diatom.</title>
        <authorList>
            <person name="Xie J."/>
            <person name="Wang H."/>
        </authorList>
    </citation>
    <scope>NUCLEOTIDE SEQUENCE [LARGE SCALE GENOMIC DNA]</scope>
    <source>
        <strain evidence="9 11">PT47_8</strain>
    </source>
</reference>
<dbReference type="Proteomes" id="UP000092565">
    <property type="component" value="Chromosome"/>
</dbReference>
<dbReference type="PANTHER" id="PTHR32322">
    <property type="entry name" value="INNER MEMBRANE TRANSPORTER"/>
    <property type="match status" value="1"/>
</dbReference>
<dbReference type="InterPro" id="IPR037185">
    <property type="entry name" value="EmrE-like"/>
</dbReference>
<feature type="transmembrane region" description="Helical" evidence="6">
    <location>
        <begin position="48"/>
        <end position="67"/>
    </location>
</feature>
<feature type="transmembrane region" description="Helical" evidence="6">
    <location>
        <begin position="74"/>
        <end position="95"/>
    </location>
</feature>
<dbReference type="EMBL" id="JARCJK010000007">
    <property type="protein sequence ID" value="MDE4166984.1"/>
    <property type="molecule type" value="Genomic_DNA"/>
</dbReference>
<keyword evidence="3 6" id="KW-0812">Transmembrane</keyword>
<evidence type="ECO:0000256" key="3">
    <source>
        <dbReference type="ARBA" id="ARBA00022692"/>
    </source>
</evidence>
<dbReference type="AlphaFoldDB" id="A0A1B0ZQ55"/>
<comment type="similarity">
    <text evidence="2">Belongs to the EamA transporter family.</text>
</comment>
<evidence type="ECO:0000256" key="1">
    <source>
        <dbReference type="ARBA" id="ARBA00004141"/>
    </source>
</evidence>
<feature type="domain" description="EamA" evidence="7">
    <location>
        <begin position="22"/>
        <end position="145"/>
    </location>
</feature>
<dbReference type="GO" id="GO:0016020">
    <property type="term" value="C:membrane"/>
    <property type="evidence" value="ECO:0007669"/>
    <property type="project" value="UniProtKB-SubCell"/>
</dbReference>
<keyword evidence="4 6" id="KW-1133">Transmembrane helix</keyword>
<keyword evidence="5 6" id="KW-0472">Membrane</keyword>
<feature type="transmembrane region" description="Helical" evidence="6">
    <location>
        <begin position="275"/>
        <end position="292"/>
    </location>
</feature>
<gene>
    <name evidence="8" type="ORF">JL2886_01362</name>
    <name evidence="9" type="ORF">PXK24_14905</name>
</gene>
<dbReference type="PATRIC" id="fig|60890.4.peg.1338"/>
<sequence length="305" mass="31464">MSDRSSSPLPAAPSLVLASAGVLFASLCFGALPFFARSLTEQGMPPHIIAFYRFTLAAVVLSPLLFLHRDKARAILWGMAAGALMGLGWIGYVSALRSAPVSVVGVLYMTYPVFTLLIAWVLFRDRPPLRAVWAAGLIVVAATIASGPGAVPAAALPALAISLAAPLGFGFGITVLVYRLTVLPPLARIAAVSLGSVLGLLPLVMTTDAAAMVPNSGEGWLLLLGISLGTALVPQLVYSVCSPMIGAARTAVIGSIELPTMFAVGVIAFGERISLAQAIACALILAAIMLSSQTRRTVAPHRAGP</sequence>
<dbReference type="InterPro" id="IPR050638">
    <property type="entry name" value="AA-Vitamin_Transporters"/>
</dbReference>
<keyword evidence="10" id="KW-1185">Reference proteome</keyword>
<name>A0A1B0ZQ55_9RHOB</name>
<evidence type="ECO:0000256" key="6">
    <source>
        <dbReference type="SAM" id="Phobius"/>
    </source>
</evidence>
<dbReference type="RefSeq" id="WP_065271279.1">
    <property type="nucleotide sequence ID" value="NZ_CP015124.1"/>
</dbReference>
<comment type="subcellular location">
    <subcellularLocation>
        <location evidence="1">Membrane</location>
        <topology evidence="1">Multi-pass membrane protein</topology>
    </subcellularLocation>
</comment>
<evidence type="ECO:0000313" key="10">
    <source>
        <dbReference type="Proteomes" id="UP000092565"/>
    </source>
</evidence>
<feature type="transmembrane region" description="Helical" evidence="6">
    <location>
        <begin position="130"/>
        <end position="148"/>
    </location>
</feature>
<evidence type="ECO:0000313" key="9">
    <source>
        <dbReference type="EMBL" id="MDE4166984.1"/>
    </source>
</evidence>
<dbReference type="Gene3D" id="1.10.3730.20">
    <property type="match status" value="1"/>
</dbReference>
<organism evidence="8 10">
    <name type="scientific">Phaeobacter gallaeciensis</name>
    <dbReference type="NCBI Taxonomy" id="60890"/>
    <lineage>
        <taxon>Bacteria</taxon>
        <taxon>Pseudomonadati</taxon>
        <taxon>Pseudomonadota</taxon>
        <taxon>Alphaproteobacteria</taxon>
        <taxon>Rhodobacterales</taxon>
        <taxon>Roseobacteraceae</taxon>
        <taxon>Phaeobacter</taxon>
    </lineage>
</organism>
<evidence type="ECO:0000259" key="7">
    <source>
        <dbReference type="Pfam" id="PF00892"/>
    </source>
</evidence>
<reference evidence="8 10" key="1">
    <citation type="submission" date="2016-04" db="EMBL/GenBank/DDBJ databases">
        <authorList>
            <person name="Evans L.H."/>
            <person name="Alamgir A."/>
            <person name="Owens N."/>
            <person name="Weber N.D."/>
            <person name="Virtaneva K."/>
            <person name="Barbian K."/>
            <person name="Babar A."/>
            <person name="Rosenke K."/>
        </authorList>
    </citation>
    <scope>NUCLEOTIDE SEQUENCE [LARGE SCALE GENOMIC DNA]</scope>
    <source>
        <strain evidence="8 10">JL2886</strain>
    </source>
</reference>
<dbReference type="EMBL" id="CP015124">
    <property type="protein sequence ID" value="ANP36280.1"/>
    <property type="molecule type" value="Genomic_DNA"/>
</dbReference>
<dbReference type="Pfam" id="PF00892">
    <property type="entry name" value="EamA"/>
    <property type="match status" value="1"/>
</dbReference>
<evidence type="ECO:0000256" key="4">
    <source>
        <dbReference type="ARBA" id="ARBA00022989"/>
    </source>
</evidence>
<dbReference type="SUPFAM" id="SSF103481">
    <property type="entry name" value="Multidrug resistance efflux transporter EmrE"/>
    <property type="match status" value="2"/>
</dbReference>
<proteinExistence type="inferred from homology"/>
<dbReference type="PANTHER" id="PTHR32322:SF2">
    <property type="entry name" value="EAMA DOMAIN-CONTAINING PROTEIN"/>
    <property type="match status" value="1"/>
</dbReference>
<accession>A0A1B0ZQ55</accession>
<evidence type="ECO:0000256" key="5">
    <source>
        <dbReference type="ARBA" id="ARBA00023136"/>
    </source>
</evidence>
<feature type="transmembrane region" description="Helical" evidence="6">
    <location>
        <begin position="12"/>
        <end position="36"/>
    </location>
</feature>